<organism evidence="3">
    <name type="scientific">marine metagenome</name>
    <dbReference type="NCBI Taxonomy" id="408172"/>
    <lineage>
        <taxon>unclassified sequences</taxon>
        <taxon>metagenomes</taxon>
        <taxon>ecological metagenomes</taxon>
    </lineage>
</organism>
<dbReference type="NCBIfam" id="TIGR00026">
    <property type="entry name" value="hi_GC_TIGR00026"/>
    <property type="match status" value="1"/>
</dbReference>
<name>A0A381REA4_9ZZZZ</name>
<proteinExistence type="inferred from homology"/>
<dbReference type="EMBL" id="UINC01001870">
    <property type="protein sequence ID" value="SUZ90136.1"/>
    <property type="molecule type" value="Genomic_DNA"/>
</dbReference>
<evidence type="ECO:0000313" key="3">
    <source>
        <dbReference type="EMBL" id="SUZ90136.1"/>
    </source>
</evidence>
<dbReference type="AlphaFoldDB" id="A0A381REA4"/>
<protein>
    <recommendedName>
        <fullName evidence="4">Nitroreductase family deazaflavin-dependent oxidoreductase</fullName>
    </recommendedName>
</protein>
<dbReference type="InterPro" id="IPR012349">
    <property type="entry name" value="Split_barrel_FMN-bd"/>
</dbReference>
<feature type="non-terminal residue" evidence="3">
    <location>
        <position position="1"/>
    </location>
</feature>
<dbReference type="PANTHER" id="PTHR39428:SF3">
    <property type="entry name" value="DEAZAFLAVIN-DEPENDENT NITROREDUCTASE"/>
    <property type="match status" value="1"/>
</dbReference>
<dbReference type="Gene3D" id="2.30.110.10">
    <property type="entry name" value="Electron Transport, Fmn-binding Protein, Chain A"/>
    <property type="match status" value="1"/>
</dbReference>
<gene>
    <name evidence="3" type="ORF">METZ01_LOCUS42990</name>
</gene>
<comment type="similarity">
    <text evidence="1">Belongs to the F420H(2)-dependent quinone reductase family.</text>
</comment>
<dbReference type="GO" id="GO:0016491">
    <property type="term" value="F:oxidoreductase activity"/>
    <property type="evidence" value="ECO:0007669"/>
    <property type="project" value="InterPro"/>
</dbReference>
<dbReference type="Pfam" id="PF04075">
    <property type="entry name" value="F420H2_quin_red"/>
    <property type="match status" value="1"/>
</dbReference>
<evidence type="ECO:0000256" key="2">
    <source>
        <dbReference type="ARBA" id="ARBA00049106"/>
    </source>
</evidence>
<evidence type="ECO:0000256" key="1">
    <source>
        <dbReference type="ARBA" id="ARBA00008710"/>
    </source>
</evidence>
<dbReference type="GO" id="GO:0005886">
    <property type="term" value="C:plasma membrane"/>
    <property type="evidence" value="ECO:0007669"/>
    <property type="project" value="TreeGrafter"/>
</dbReference>
<dbReference type="InterPro" id="IPR004378">
    <property type="entry name" value="F420H2_quin_Rdtase"/>
</dbReference>
<dbReference type="PANTHER" id="PTHR39428">
    <property type="entry name" value="F420H(2)-DEPENDENT QUINONE REDUCTASE RV1261C"/>
    <property type="match status" value="1"/>
</dbReference>
<dbReference type="GO" id="GO:0070967">
    <property type="term" value="F:coenzyme F420 binding"/>
    <property type="evidence" value="ECO:0007669"/>
    <property type="project" value="TreeGrafter"/>
</dbReference>
<accession>A0A381REA4</accession>
<reference evidence="3" key="1">
    <citation type="submission" date="2018-05" db="EMBL/GenBank/DDBJ databases">
        <authorList>
            <person name="Lanie J.A."/>
            <person name="Ng W.-L."/>
            <person name="Kazmierczak K.M."/>
            <person name="Andrzejewski T.M."/>
            <person name="Davidsen T.M."/>
            <person name="Wayne K.J."/>
            <person name="Tettelin H."/>
            <person name="Glass J.I."/>
            <person name="Rusch D."/>
            <person name="Podicherti R."/>
            <person name="Tsui H.-C.T."/>
            <person name="Winkler M.E."/>
        </authorList>
    </citation>
    <scope>NUCLEOTIDE SEQUENCE</scope>
</reference>
<sequence length="157" mass="18330">VEQFWETPSHDQIVEISRSHVMALEATDAGDVWVQVGMHHVVLHTIGRRSGREHKCALPVWRDENGDRIVVGSFAGAEREPDWVLNLRDRDANPRVRVRSQSSCYWSDHQFLEGEEHAVVWRQLCTDRAWYAEYQDLTERRIPLIRLVETESITDMP</sequence>
<evidence type="ECO:0008006" key="4">
    <source>
        <dbReference type="Google" id="ProtNLM"/>
    </source>
</evidence>
<comment type="catalytic activity">
    <reaction evidence="2">
        <text>oxidized coenzyme F420-(gamma-L-Glu)(n) + a quinol + H(+) = reduced coenzyme F420-(gamma-L-Glu)(n) + a quinone</text>
        <dbReference type="Rhea" id="RHEA:39663"/>
        <dbReference type="Rhea" id="RHEA-COMP:12939"/>
        <dbReference type="Rhea" id="RHEA-COMP:14378"/>
        <dbReference type="ChEBI" id="CHEBI:15378"/>
        <dbReference type="ChEBI" id="CHEBI:24646"/>
        <dbReference type="ChEBI" id="CHEBI:132124"/>
        <dbReference type="ChEBI" id="CHEBI:133980"/>
        <dbReference type="ChEBI" id="CHEBI:139511"/>
    </reaction>
</comment>